<protein>
    <recommendedName>
        <fullName evidence="4">RGS domain-containing protein</fullName>
    </recommendedName>
</protein>
<reference evidence="2 3" key="1">
    <citation type="submission" date="2019-07" db="EMBL/GenBank/DDBJ databases">
        <title>Genomics analysis of Aphanomyces spp. identifies a new class of oomycete effector associated with host adaptation.</title>
        <authorList>
            <person name="Gaulin E."/>
        </authorList>
    </citation>
    <scope>NUCLEOTIDE SEQUENCE [LARGE SCALE GENOMIC DNA]</scope>
    <source>
        <strain evidence="2 3">ATCC 201684</strain>
    </source>
</reference>
<feature type="transmembrane region" description="Helical" evidence="1">
    <location>
        <begin position="27"/>
        <end position="46"/>
    </location>
</feature>
<feature type="transmembrane region" description="Helical" evidence="1">
    <location>
        <begin position="67"/>
        <end position="84"/>
    </location>
</feature>
<keyword evidence="1" id="KW-0472">Membrane</keyword>
<comment type="caution">
    <text evidence="2">The sequence shown here is derived from an EMBL/GenBank/DDBJ whole genome shotgun (WGS) entry which is preliminary data.</text>
</comment>
<accession>A0A6G0X3Z9</accession>
<keyword evidence="1" id="KW-1133">Transmembrane helix</keyword>
<dbReference type="Gene3D" id="1.10.167.10">
    <property type="entry name" value="Regulator of G-protein Signalling 4, domain 2"/>
    <property type="match status" value="1"/>
</dbReference>
<dbReference type="InterPro" id="IPR044926">
    <property type="entry name" value="RGS_subdomain_2"/>
</dbReference>
<dbReference type="VEuPathDB" id="FungiDB:AeMF1_000548"/>
<feature type="transmembrane region" description="Helical" evidence="1">
    <location>
        <begin position="191"/>
        <end position="210"/>
    </location>
</feature>
<keyword evidence="3" id="KW-1185">Reference proteome</keyword>
<name>A0A6G0X3Z9_9STRA</name>
<keyword evidence="1" id="KW-0812">Transmembrane</keyword>
<sequence length="478" mass="54451">MATTEVPTTLVSGRAQPTVELNEKSELLVYIVFGLSFYAPIALVLYSWNRHKPAIRYRNPREMGFTAASMILFINAKCVTTLYGDEIPCTILTLFTGLPLQFAFIGFLLAKLRLVLTFRLTELTVAYTENKGVHSRSLKRLRAFLSPRASAIAWIVTTILWNTPFIILVTIQSNKLDYCPSGQGREVLICYSTEFCILFLLSIILSCHLSHDLDNFNIGGSFRTSSRVIAFLFCFTMPALYYSDTDVVQEYALDLYACLLTAHAFLWIHIVQPVWRSMDYDPAHDAQVLHGTAAVLDAYLHTPEGFDTFCEFAKLEFMYECVVAWKAIVAYRLDTEDHMTTYEIYEQHLVEHAPLSVQSALPESVWKRYQIAFASTSKYTIRPEEIHNDSTYYDVLFDAITAKLLRETLPHFQNHTLGAKWTHFVMAYRATVALNQVLDDVPSEFDSSVKRGIYIGTTKRMLPIQSEESMVEISEGIE</sequence>
<evidence type="ECO:0000313" key="3">
    <source>
        <dbReference type="Proteomes" id="UP000481153"/>
    </source>
</evidence>
<dbReference type="SUPFAM" id="SSF48097">
    <property type="entry name" value="Regulator of G-protein signaling, RGS"/>
    <property type="match status" value="1"/>
</dbReference>
<feature type="transmembrane region" description="Helical" evidence="1">
    <location>
        <begin position="222"/>
        <end position="241"/>
    </location>
</feature>
<dbReference type="EMBL" id="VJMJ01000111">
    <property type="protein sequence ID" value="KAF0734555.1"/>
    <property type="molecule type" value="Genomic_DNA"/>
</dbReference>
<dbReference type="Proteomes" id="UP000481153">
    <property type="component" value="Unassembled WGS sequence"/>
</dbReference>
<evidence type="ECO:0000256" key="1">
    <source>
        <dbReference type="SAM" id="Phobius"/>
    </source>
</evidence>
<evidence type="ECO:0000313" key="2">
    <source>
        <dbReference type="EMBL" id="KAF0734555.1"/>
    </source>
</evidence>
<dbReference type="AlphaFoldDB" id="A0A6G0X3Z9"/>
<feature type="transmembrane region" description="Helical" evidence="1">
    <location>
        <begin position="149"/>
        <end position="171"/>
    </location>
</feature>
<proteinExistence type="predicted"/>
<dbReference type="InterPro" id="IPR036305">
    <property type="entry name" value="RGS_sf"/>
</dbReference>
<feature type="transmembrane region" description="Helical" evidence="1">
    <location>
        <begin position="253"/>
        <end position="271"/>
    </location>
</feature>
<gene>
    <name evidence="2" type="ORF">Ae201684_008797</name>
</gene>
<organism evidence="2 3">
    <name type="scientific">Aphanomyces euteiches</name>
    <dbReference type="NCBI Taxonomy" id="100861"/>
    <lineage>
        <taxon>Eukaryota</taxon>
        <taxon>Sar</taxon>
        <taxon>Stramenopiles</taxon>
        <taxon>Oomycota</taxon>
        <taxon>Saprolegniomycetes</taxon>
        <taxon>Saprolegniales</taxon>
        <taxon>Verrucalvaceae</taxon>
        <taxon>Aphanomyces</taxon>
    </lineage>
</organism>
<feature type="transmembrane region" description="Helical" evidence="1">
    <location>
        <begin position="90"/>
        <end position="110"/>
    </location>
</feature>
<evidence type="ECO:0008006" key="4">
    <source>
        <dbReference type="Google" id="ProtNLM"/>
    </source>
</evidence>